<feature type="transmembrane region" description="Helical" evidence="5">
    <location>
        <begin position="113"/>
        <end position="142"/>
    </location>
</feature>
<keyword evidence="5" id="KW-0812">Transmembrane</keyword>
<proteinExistence type="predicted"/>
<protein>
    <recommendedName>
        <fullName evidence="6">Methyl-accepting transducer domain-containing protein</fullName>
    </recommendedName>
</protein>
<dbReference type="SMART" id="SM00283">
    <property type="entry name" value="MA"/>
    <property type="match status" value="1"/>
</dbReference>
<feature type="domain" description="Methyl-accepting transducer" evidence="6">
    <location>
        <begin position="271"/>
        <end position="480"/>
    </location>
</feature>
<keyword evidence="2 3" id="KW-0807">Transducer</keyword>
<dbReference type="RefSeq" id="WP_135483049.1">
    <property type="nucleotide sequence ID" value="NZ_SRMF01000003.1"/>
</dbReference>
<dbReference type="Gene3D" id="1.10.287.950">
    <property type="entry name" value="Methyl-accepting chemotaxis protein"/>
    <property type="match status" value="1"/>
</dbReference>
<name>A0A4Z0WFR9_9GAMM</name>
<keyword evidence="8" id="KW-1185">Reference proteome</keyword>
<keyword evidence="4" id="KW-0175">Coiled coil</keyword>
<evidence type="ECO:0000256" key="2">
    <source>
        <dbReference type="ARBA" id="ARBA00023224"/>
    </source>
</evidence>
<dbReference type="Pfam" id="PF00015">
    <property type="entry name" value="MCPsignal"/>
    <property type="match status" value="1"/>
</dbReference>
<reference evidence="7 8" key="1">
    <citation type="submission" date="2019-04" db="EMBL/GenBank/DDBJ databases">
        <title>Natronospirillum operosus gen. nov., sp. nov., a haloalkaliphilic satellite isolated from decaying biomass of laboratory culture of cyanobacterium Geitlerinema sp. and proposal of Natronospirillaceae fam. nov. and Saccharospirillaceae fam. nov.</title>
        <authorList>
            <person name="Kevbrin V."/>
            <person name="Boltyanskaya Y."/>
            <person name="Koziaeva V."/>
            <person name="Grouzdev D.S."/>
            <person name="Park M."/>
            <person name="Cho J."/>
        </authorList>
    </citation>
    <scope>NUCLEOTIDE SEQUENCE [LARGE SCALE GENOMIC DNA]</scope>
    <source>
        <strain evidence="7 8">G-116</strain>
    </source>
</reference>
<dbReference type="EMBL" id="SRMF01000003">
    <property type="protein sequence ID" value="TGG93340.1"/>
    <property type="molecule type" value="Genomic_DNA"/>
</dbReference>
<keyword evidence="5" id="KW-1133">Transmembrane helix</keyword>
<evidence type="ECO:0000256" key="4">
    <source>
        <dbReference type="SAM" id="Coils"/>
    </source>
</evidence>
<evidence type="ECO:0000313" key="8">
    <source>
        <dbReference type="Proteomes" id="UP000297475"/>
    </source>
</evidence>
<dbReference type="GO" id="GO:0016020">
    <property type="term" value="C:membrane"/>
    <property type="evidence" value="ECO:0007669"/>
    <property type="project" value="UniProtKB-SubCell"/>
</dbReference>
<evidence type="ECO:0000313" key="7">
    <source>
        <dbReference type="EMBL" id="TGG93340.1"/>
    </source>
</evidence>
<accession>A0A4Z0WFR9</accession>
<dbReference type="PANTHER" id="PTHR32089:SF112">
    <property type="entry name" value="LYSOZYME-LIKE PROTEIN-RELATED"/>
    <property type="match status" value="1"/>
</dbReference>
<dbReference type="AlphaFoldDB" id="A0A4Z0WFR9"/>
<dbReference type="PROSITE" id="PS50111">
    <property type="entry name" value="CHEMOTAXIS_TRANSDUC_2"/>
    <property type="match status" value="1"/>
</dbReference>
<evidence type="ECO:0000259" key="6">
    <source>
        <dbReference type="PROSITE" id="PS50111"/>
    </source>
</evidence>
<dbReference type="Proteomes" id="UP000297475">
    <property type="component" value="Unassembled WGS sequence"/>
</dbReference>
<keyword evidence="5" id="KW-0472">Membrane</keyword>
<feature type="transmembrane region" description="Helical" evidence="5">
    <location>
        <begin position="30"/>
        <end position="52"/>
    </location>
</feature>
<dbReference type="GO" id="GO:0007165">
    <property type="term" value="P:signal transduction"/>
    <property type="evidence" value="ECO:0007669"/>
    <property type="project" value="UniProtKB-KW"/>
</dbReference>
<feature type="transmembrane region" description="Helical" evidence="5">
    <location>
        <begin position="87"/>
        <end position="106"/>
    </location>
</feature>
<evidence type="ECO:0000256" key="5">
    <source>
        <dbReference type="SAM" id="Phobius"/>
    </source>
</evidence>
<dbReference type="PANTHER" id="PTHR32089">
    <property type="entry name" value="METHYL-ACCEPTING CHEMOTAXIS PROTEIN MCPB"/>
    <property type="match status" value="1"/>
</dbReference>
<evidence type="ECO:0000256" key="3">
    <source>
        <dbReference type="PROSITE-ProRule" id="PRU00284"/>
    </source>
</evidence>
<gene>
    <name evidence="7" type="ORF">E4656_09810</name>
</gene>
<dbReference type="GO" id="GO:0006935">
    <property type="term" value="P:chemotaxis"/>
    <property type="evidence" value="ECO:0007669"/>
    <property type="project" value="UniProtKB-ARBA"/>
</dbReference>
<evidence type="ECO:0000256" key="1">
    <source>
        <dbReference type="ARBA" id="ARBA00004370"/>
    </source>
</evidence>
<feature type="transmembrane region" description="Helical" evidence="5">
    <location>
        <begin position="162"/>
        <end position="185"/>
    </location>
</feature>
<comment type="caution">
    <text evidence="7">The sequence shown here is derived from an EMBL/GenBank/DDBJ whole genome shotgun (WGS) entry which is preliminary data.</text>
</comment>
<sequence>MNKTAERVQESQCDMIPGRLMNLLRHYDLMIHRVMALIVLGLWLQSLIYGWVGGTVMTALVPASALAVIGLFLTLVVRHSVWTPNGVAVIFMLMVSLQVHLLGGMIEAHFGYFVLLAVLLAYFNWQALITGALTAAVVHLVMHFAQHAGLPVLLFPAGQHSLAIVFFHAFYVVVETALLVALVVLCRPLLQLGREISRLTLDMVSTDERIDLRARTEEAANPILRQLNWVLTQLDRLVGQARNGYNLADGHLVTLIDNSGQTRELVSRNHEAIRQINQAMREMDNSFTEVAQQTHKAADLTHAAQEAQAQAEQTVSSAHVHIMDLSTVLVQTSEAVKQLAADCAAVDDTLSDIRGIAEQTNLLALNAAIEAARAGEHGRGFAVVADSVRQLSQRTQSATQGVQSILERLVSGANMASDAMQRSLTRVEVTGSEAEQVAQTVQELGRLVHELNEINQQIAVAADEQAQVSADMARQIDEIHALSDQSDGLIQVSESRLKSLQEDFGHLSGSMRRLQTG</sequence>
<dbReference type="InterPro" id="IPR004089">
    <property type="entry name" value="MCPsignal_dom"/>
</dbReference>
<feature type="coiled-coil region" evidence="4">
    <location>
        <begin position="437"/>
        <end position="464"/>
    </location>
</feature>
<dbReference type="SUPFAM" id="SSF58104">
    <property type="entry name" value="Methyl-accepting chemotaxis protein (MCP) signaling domain"/>
    <property type="match status" value="1"/>
</dbReference>
<organism evidence="7 8">
    <name type="scientific">Natronospirillum operosum</name>
    <dbReference type="NCBI Taxonomy" id="2759953"/>
    <lineage>
        <taxon>Bacteria</taxon>
        <taxon>Pseudomonadati</taxon>
        <taxon>Pseudomonadota</taxon>
        <taxon>Gammaproteobacteria</taxon>
        <taxon>Oceanospirillales</taxon>
        <taxon>Natronospirillaceae</taxon>
        <taxon>Natronospirillum</taxon>
    </lineage>
</organism>
<comment type="subcellular location">
    <subcellularLocation>
        <location evidence="1">Membrane</location>
    </subcellularLocation>
</comment>
<dbReference type="OrthoDB" id="2489132at2"/>
<feature type="transmembrane region" description="Helical" evidence="5">
    <location>
        <begin position="59"/>
        <end position="81"/>
    </location>
</feature>